<comment type="similarity">
    <text evidence="1">Belongs to the 'phage' integrase family.</text>
</comment>
<dbReference type="Gene3D" id="1.10.443.10">
    <property type="entry name" value="Intergrase catalytic core"/>
    <property type="match status" value="1"/>
</dbReference>
<dbReference type="Gene3D" id="1.10.150.130">
    <property type="match status" value="1"/>
</dbReference>
<protein>
    <submittedName>
        <fullName evidence="6">Site-specific tyrosine recombinase XerC</fullName>
    </submittedName>
</protein>
<dbReference type="RefSeq" id="WP_158765866.1">
    <property type="nucleotide sequence ID" value="NZ_CP047045.1"/>
</dbReference>
<evidence type="ECO:0000313" key="7">
    <source>
        <dbReference type="Proteomes" id="UP000431269"/>
    </source>
</evidence>
<evidence type="ECO:0000256" key="3">
    <source>
        <dbReference type="ARBA" id="ARBA00023125"/>
    </source>
</evidence>
<dbReference type="InterPro" id="IPR010998">
    <property type="entry name" value="Integrase_recombinase_N"/>
</dbReference>
<dbReference type="SUPFAM" id="SSF56349">
    <property type="entry name" value="DNA breaking-rejoining enzymes"/>
    <property type="match status" value="1"/>
</dbReference>
<dbReference type="GO" id="GO:0003677">
    <property type="term" value="F:DNA binding"/>
    <property type="evidence" value="ECO:0007669"/>
    <property type="project" value="UniProtKB-KW"/>
</dbReference>
<dbReference type="Pfam" id="PF00589">
    <property type="entry name" value="Phage_integrase"/>
    <property type="match status" value="1"/>
</dbReference>
<keyword evidence="7" id="KW-1185">Reference proteome</keyword>
<sequence length="417" mass="46427">MSNDIDSYETKSGKRYQARWRDSAGVQRSKSFRTLTEAREHQKKVTGGQRGGIGCSLDWLIDTYLIAREAEAAAGVIELTTYENYEVHLRLHVRSDEIARKKLSELDTPAIQQFLRRLAARLSPPYARKIRVSLSVMLKWGVGEGYLTHNPARDAKFALAKRHKAPNLDLVENFDEVDVEAIKIPTPAAAVAILAAADAFDETGQAGAQFRLLFAGGMRPSEMLGFPVKMMRFGPDGRAELKIVQRSEHMRGTIGPVKSAASRRKITLGKEASSVLRKYWIAIGQPTDGLLFRTRSGRAHLYSNFHQDVWSPILAAAGCAHEVSSIRTFCGKRLAEGGREKVKREVKRWKPIYTPHHGRHFAASALIAAGAAPKKLQRFLGHSRIELTMNVYGHLFPDQRADDDFADAIDRQLASAS</sequence>
<dbReference type="AlphaFoldDB" id="A0A6I6MLT1"/>
<proteinExistence type="inferred from homology"/>
<dbReference type="InterPro" id="IPR013762">
    <property type="entry name" value="Integrase-like_cat_sf"/>
</dbReference>
<evidence type="ECO:0000259" key="5">
    <source>
        <dbReference type="PROSITE" id="PS51898"/>
    </source>
</evidence>
<evidence type="ECO:0000256" key="2">
    <source>
        <dbReference type="ARBA" id="ARBA00022908"/>
    </source>
</evidence>
<accession>A0A6I6MLT1</accession>
<feature type="domain" description="Tyr recombinase" evidence="5">
    <location>
        <begin position="180"/>
        <end position="410"/>
    </location>
</feature>
<reference evidence="7" key="1">
    <citation type="submission" date="2019-12" db="EMBL/GenBank/DDBJ databases">
        <title>Complete genome of Terracaulis silvestris 0127_4.</title>
        <authorList>
            <person name="Vieira S."/>
            <person name="Riedel T."/>
            <person name="Sproer C."/>
            <person name="Pascual J."/>
            <person name="Boedeker C."/>
            <person name="Overmann J."/>
        </authorList>
    </citation>
    <scope>NUCLEOTIDE SEQUENCE [LARGE SCALE GENOMIC DNA]</scope>
    <source>
        <strain evidence="7">0127_4</strain>
    </source>
</reference>
<dbReference type="InterPro" id="IPR002104">
    <property type="entry name" value="Integrase_catalytic"/>
</dbReference>
<dbReference type="Proteomes" id="UP000431269">
    <property type="component" value="Chromosome"/>
</dbReference>
<evidence type="ECO:0000256" key="4">
    <source>
        <dbReference type="ARBA" id="ARBA00023172"/>
    </source>
</evidence>
<dbReference type="InterPro" id="IPR011010">
    <property type="entry name" value="DNA_brk_join_enz"/>
</dbReference>
<dbReference type="PANTHER" id="PTHR30349:SF64">
    <property type="entry name" value="PROPHAGE INTEGRASE INTD-RELATED"/>
    <property type="match status" value="1"/>
</dbReference>
<gene>
    <name evidence="6" type="ORF">DSM104635_01806</name>
</gene>
<dbReference type="PROSITE" id="PS51898">
    <property type="entry name" value="TYR_RECOMBINASE"/>
    <property type="match status" value="1"/>
</dbReference>
<evidence type="ECO:0000313" key="6">
    <source>
        <dbReference type="EMBL" id="QGZ94971.1"/>
    </source>
</evidence>
<organism evidence="6 7">
    <name type="scientific">Terricaulis silvestris</name>
    <dbReference type="NCBI Taxonomy" id="2686094"/>
    <lineage>
        <taxon>Bacteria</taxon>
        <taxon>Pseudomonadati</taxon>
        <taxon>Pseudomonadota</taxon>
        <taxon>Alphaproteobacteria</taxon>
        <taxon>Caulobacterales</taxon>
        <taxon>Caulobacteraceae</taxon>
        <taxon>Terricaulis</taxon>
    </lineage>
</organism>
<dbReference type="PANTHER" id="PTHR30349">
    <property type="entry name" value="PHAGE INTEGRASE-RELATED"/>
    <property type="match status" value="1"/>
</dbReference>
<evidence type="ECO:0000256" key="1">
    <source>
        <dbReference type="ARBA" id="ARBA00008857"/>
    </source>
</evidence>
<dbReference type="EMBL" id="CP047045">
    <property type="protein sequence ID" value="QGZ94971.1"/>
    <property type="molecule type" value="Genomic_DNA"/>
</dbReference>
<dbReference type="GO" id="GO:0015074">
    <property type="term" value="P:DNA integration"/>
    <property type="evidence" value="ECO:0007669"/>
    <property type="project" value="UniProtKB-KW"/>
</dbReference>
<keyword evidence="4" id="KW-0233">DNA recombination</keyword>
<name>A0A6I6MLT1_9CAUL</name>
<dbReference type="KEGG" id="tsv:DSM104635_01806"/>
<keyword evidence="2" id="KW-0229">DNA integration</keyword>
<dbReference type="InterPro" id="IPR050090">
    <property type="entry name" value="Tyrosine_recombinase_XerCD"/>
</dbReference>
<dbReference type="GO" id="GO:0006310">
    <property type="term" value="P:DNA recombination"/>
    <property type="evidence" value="ECO:0007669"/>
    <property type="project" value="UniProtKB-KW"/>
</dbReference>
<keyword evidence="3" id="KW-0238">DNA-binding</keyword>